<protein>
    <recommendedName>
        <fullName evidence="8">Alpha-1 2-mannosidase</fullName>
    </recommendedName>
</protein>
<dbReference type="RefSeq" id="WP_147202125.1">
    <property type="nucleotide sequence ID" value="NZ_BJYT01000001.1"/>
</dbReference>
<dbReference type="GO" id="GO:0000224">
    <property type="term" value="F:peptide-N4-(N-acetyl-beta-glucosaminyl)asparagine amidase activity"/>
    <property type="evidence" value="ECO:0007669"/>
    <property type="project" value="TreeGrafter"/>
</dbReference>
<evidence type="ECO:0000313" key="7">
    <source>
        <dbReference type="Proteomes" id="UP000321513"/>
    </source>
</evidence>
<dbReference type="Proteomes" id="UP000321513">
    <property type="component" value="Unassembled WGS sequence"/>
</dbReference>
<dbReference type="GO" id="GO:0030246">
    <property type="term" value="F:carbohydrate binding"/>
    <property type="evidence" value="ECO:0007669"/>
    <property type="project" value="InterPro"/>
</dbReference>
<dbReference type="GO" id="GO:0005975">
    <property type="term" value="P:carbohydrate metabolic process"/>
    <property type="evidence" value="ECO:0007669"/>
    <property type="project" value="InterPro"/>
</dbReference>
<dbReference type="GO" id="GO:0006516">
    <property type="term" value="P:glycoprotein catabolic process"/>
    <property type="evidence" value="ECO:0007669"/>
    <property type="project" value="TreeGrafter"/>
</dbReference>
<dbReference type="NCBIfam" id="TIGR01180">
    <property type="entry name" value="aman2_put"/>
    <property type="match status" value="1"/>
</dbReference>
<dbReference type="InterPro" id="IPR012939">
    <property type="entry name" value="Glyco_hydro_92"/>
</dbReference>
<name>A0A512B827_9BACT</name>
<dbReference type="SUPFAM" id="SSF48208">
    <property type="entry name" value="Six-hairpin glycosidases"/>
    <property type="match status" value="1"/>
</dbReference>
<dbReference type="EMBL" id="BJYT01000001">
    <property type="protein sequence ID" value="GEO08122.1"/>
    <property type="molecule type" value="Genomic_DNA"/>
</dbReference>
<dbReference type="InterPro" id="IPR050883">
    <property type="entry name" value="PNGase"/>
</dbReference>
<feature type="domain" description="Glycosyl hydrolase family 92 N-terminal" evidence="5">
    <location>
        <begin position="26"/>
        <end position="251"/>
    </location>
</feature>
<dbReference type="InterPro" id="IPR014718">
    <property type="entry name" value="GH-type_carb-bd"/>
</dbReference>
<dbReference type="FunFam" id="3.30.2080.10:FF:000001">
    <property type="entry name" value="Alpha-1,2-mannosidase subfamily"/>
    <property type="match status" value="1"/>
</dbReference>
<keyword evidence="3" id="KW-0106">Calcium</keyword>
<dbReference type="GO" id="GO:0005829">
    <property type="term" value="C:cytosol"/>
    <property type="evidence" value="ECO:0007669"/>
    <property type="project" value="TreeGrafter"/>
</dbReference>
<reference evidence="6 7" key="1">
    <citation type="submission" date="2019-07" db="EMBL/GenBank/DDBJ databases">
        <title>Whole genome shotgun sequence of Segetibacter aerophilus NBRC 106135.</title>
        <authorList>
            <person name="Hosoyama A."/>
            <person name="Uohara A."/>
            <person name="Ohji S."/>
            <person name="Ichikawa N."/>
        </authorList>
    </citation>
    <scope>NUCLEOTIDE SEQUENCE [LARGE SCALE GENOMIC DNA]</scope>
    <source>
        <strain evidence="6 7">NBRC 106135</strain>
    </source>
</reference>
<comment type="subunit">
    <text evidence="2">Monomer.</text>
</comment>
<dbReference type="PANTHER" id="PTHR12143:SF39">
    <property type="entry name" value="SECRETED PROTEIN"/>
    <property type="match status" value="1"/>
</dbReference>
<organism evidence="6 7">
    <name type="scientific">Segetibacter aerophilus</name>
    <dbReference type="NCBI Taxonomy" id="670293"/>
    <lineage>
        <taxon>Bacteria</taxon>
        <taxon>Pseudomonadati</taxon>
        <taxon>Bacteroidota</taxon>
        <taxon>Chitinophagia</taxon>
        <taxon>Chitinophagales</taxon>
        <taxon>Chitinophagaceae</taxon>
        <taxon>Segetibacter</taxon>
    </lineage>
</organism>
<evidence type="ECO:0000259" key="5">
    <source>
        <dbReference type="Pfam" id="PF17678"/>
    </source>
</evidence>
<dbReference type="Gene3D" id="3.30.2080.10">
    <property type="entry name" value="GH92 mannosidase domain"/>
    <property type="match status" value="1"/>
</dbReference>
<feature type="domain" description="Glycosyl hydrolase family 92" evidence="4">
    <location>
        <begin position="263"/>
        <end position="713"/>
    </location>
</feature>
<dbReference type="Gene3D" id="1.20.1050.60">
    <property type="entry name" value="alpha-1,2-mannosidase"/>
    <property type="match status" value="1"/>
</dbReference>
<evidence type="ECO:0008006" key="8">
    <source>
        <dbReference type="Google" id="ProtNLM"/>
    </source>
</evidence>
<dbReference type="OrthoDB" id="9804511at2"/>
<dbReference type="Pfam" id="PF07971">
    <property type="entry name" value="Glyco_hydro_92"/>
    <property type="match status" value="1"/>
</dbReference>
<dbReference type="Pfam" id="PF17678">
    <property type="entry name" value="Glyco_hydro_92N"/>
    <property type="match status" value="1"/>
</dbReference>
<dbReference type="InterPro" id="IPR008928">
    <property type="entry name" value="6-hairpin_glycosidase_sf"/>
</dbReference>
<evidence type="ECO:0000256" key="1">
    <source>
        <dbReference type="ARBA" id="ARBA00001913"/>
    </source>
</evidence>
<comment type="caution">
    <text evidence="6">The sequence shown here is derived from an EMBL/GenBank/DDBJ whole genome shotgun (WGS) entry which is preliminary data.</text>
</comment>
<comment type="cofactor">
    <cofactor evidence="1">
        <name>Ca(2+)</name>
        <dbReference type="ChEBI" id="CHEBI:29108"/>
    </cofactor>
</comment>
<accession>A0A512B827</accession>
<gene>
    <name evidence="6" type="ORF">SAE01_06180</name>
</gene>
<sequence>MKKTLLVFGALSLIVLVGFGQRVVDFVNPFIGTGGHGHTYPAATLPFGMVQVGPDNGSQGWDWSSGYHYSDTVIAGFSHTHLSGTGVGDLCDISVLPMVGTPDTGRVTSNFSHKEERASPGFYGVKLRKFNVYAEMTASLRAAMHRYAFPASTNASIRFDLGFGINTDRTTESYWRKVDDSTFVGYRFSTGWARIQKVYFAVRLSKPVKSTTVFVDKKRQETTEATGKDIIAFLNFDTKSGEAITMKVGISYADVEGAVESMNEIRTWDFNLAKRGASDLWERELRKVQINTDDKKVKQIFYTALYHTYLAPTIFSDRFGNYKGVKGEVYNGKMVLTTNSLWDTFRAENPLLTITQTEMVPSIVNSFLAFYDQYGYLPVWDLHFNETNTMTGYHAVPVVADAILKNIRGFDYERAYKAMRKSVMQNIRGTEMYRNFGFIPADKMGQSVTMTAEYAFDDWCMLQVAKKLKKYTDTASLAKRATYWKNVFDPGSGFLRAKNMDGNFVKPFDPSAGGGPYTEGNAWQHSFFVPHDLNGLKNSYSTPDGLENKLDSLFTVSSRQTGETPPDVSGLLGQYAHGNEPSHHIAYIYAYLQKQWKSAEKVREIMSRFYDNKPDGLSGNEDCGQMSAWYVFSALGFYPVNPVSGEYVFGSPLVDQAVIVLPSGSTFQIKVLDNSKENIYIQSITLNGKPYTKSFINHHDILVGGILTIRMGSRPNKLFGSQLADLPRSMSLEK</sequence>
<proteinExistence type="predicted"/>
<keyword evidence="7" id="KW-1185">Reference proteome</keyword>
<evidence type="ECO:0000313" key="6">
    <source>
        <dbReference type="EMBL" id="GEO08122.1"/>
    </source>
</evidence>
<dbReference type="PANTHER" id="PTHR12143">
    <property type="entry name" value="PEPTIDE N-GLYCANASE PNGASE -RELATED"/>
    <property type="match status" value="1"/>
</dbReference>
<dbReference type="InterPro" id="IPR005887">
    <property type="entry name" value="GH92_a_mannosidase_put"/>
</dbReference>
<dbReference type="Gene3D" id="1.20.1610.10">
    <property type="entry name" value="alpha-1,2-mannosidases domains"/>
    <property type="match status" value="1"/>
</dbReference>
<dbReference type="Gene3D" id="2.70.98.10">
    <property type="match status" value="1"/>
</dbReference>
<dbReference type="AlphaFoldDB" id="A0A512B827"/>
<evidence type="ECO:0000256" key="2">
    <source>
        <dbReference type="ARBA" id="ARBA00011245"/>
    </source>
</evidence>
<evidence type="ECO:0000256" key="3">
    <source>
        <dbReference type="ARBA" id="ARBA00022837"/>
    </source>
</evidence>
<evidence type="ECO:0000259" key="4">
    <source>
        <dbReference type="Pfam" id="PF07971"/>
    </source>
</evidence>
<dbReference type="InterPro" id="IPR041371">
    <property type="entry name" value="GH92_N"/>
</dbReference>